<dbReference type="RefSeq" id="WP_284937120.1">
    <property type="nucleotide sequence ID" value="NZ_JANURM010000002.1"/>
</dbReference>
<keyword evidence="2" id="KW-1185">Reference proteome</keyword>
<evidence type="ECO:0000313" key="2">
    <source>
        <dbReference type="Proteomes" id="UP001173801"/>
    </source>
</evidence>
<accession>A0ABT7HPA4</accession>
<reference evidence="1" key="2">
    <citation type="journal article" date="2023" name="Microorganisms">
        <title>Isolation and Genomic Characteristics of Cat-Borne Campylobacter felis sp. nov. and Sheep-Borne Campylobacter ovis sp. nov.</title>
        <authorList>
            <person name="Wang H."/>
            <person name="Li Y."/>
            <person name="Gu Y."/>
            <person name="Zhou G."/>
            <person name="Chen X."/>
            <person name="Zhang X."/>
            <person name="Shao Z."/>
            <person name="Zhang J."/>
            <person name="Zhang M."/>
        </authorList>
    </citation>
    <scope>NUCLEOTIDE SEQUENCE</scope>
    <source>
        <strain evidence="1">PS10</strain>
    </source>
</reference>
<comment type="caution">
    <text evidence="1">The sequence shown here is derived from an EMBL/GenBank/DDBJ whole genome shotgun (WGS) entry which is preliminary data.</text>
</comment>
<sequence length="128" mass="14689">MKKPLFCLFLTLFLNANEINFKDYENLIKPLKANEIASLIEILSTQYLPAKINENLTLNLIKAQNSNVNGYFLIKNITKSRLNTQAKNELCRSDIFTNLLKKGLVFTAHFKESGKENFKLLIGKNFCD</sequence>
<name>A0ABT7HPA4_9BACT</name>
<proteinExistence type="predicted"/>
<gene>
    <name evidence="1" type="ORF">NYG85_03670</name>
</gene>
<protein>
    <submittedName>
        <fullName evidence="1">Uncharacterized protein</fullName>
    </submittedName>
</protein>
<dbReference type="EMBL" id="JANURM010000002">
    <property type="protein sequence ID" value="MDL0088475.1"/>
    <property type="molecule type" value="Genomic_DNA"/>
</dbReference>
<dbReference type="Proteomes" id="UP001173801">
    <property type="component" value="Unassembled WGS sequence"/>
</dbReference>
<organism evidence="1 2">
    <name type="scientific">Campylobacter gastrosuis</name>
    <dbReference type="NCBI Taxonomy" id="2974576"/>
    <lineage>
        <taxon>Bacteria</taxon>
        <taxon>Pseudomonadati</taxon>
        <taxon>Campylobacterota</taxon>
        <taxon>Epsilonproteobacteria</taxon>
        <taxon>Campylobacterales</taxon>
        <taxon>Campylobacteraceae</taxon>
        <taxon>Campylobacter</taxon>
    </lineage>
</organism>
<evidence type="ECO:0000313" key="1">
    <source>
        <dbReference type="EMBL" id="MDL0088475.1"/>
    </source>
</evidence>
<reference evidence="1" key="1">
    <citation type="submission" date="2022-08" db="EMBL/GenBank/DDBJ databases">
        <authorList>
            <person name="Wang H."/>
        </authorList>
    </citation>
    <scope>NUCLEOTIDE SEQUENCE</scope>
    <source>
        <strain evidence="1">PS10</strain>
    </source>
</reference>